<keyword evidence="15" id="KW-1185">Reference proteome</keyword>
<dbReference type="EMBL" id="JAMTCP010000003">
    <property type="protein sequence ID" value="MCP2257212.1"/>
    <property type="molecule type" value="Genomic_DNA"/>
</dbReference>
<comment type="caution">
    <text evidence="14">The sequence shown here is derived from an EMBL/GenBank/DDBJ whole genome shotgun (WGS) entry which is preliminary data.</text>
</comment>
<keyword evidence="7" id="KW-0862">Zinc</keyword>
<evidence type="ECO:0000313" key="14">
    <source>
        <dbReference type="EMBL" id="MCP2257212.1"/>
    </source>
</evidence>
<evidence type="ECO:0000256" key="3">
    <source>
        <dbReference type="ARBA" id="ARBA00022670"/>
    </source>
</evidence>
<feature type="transmembrane region" description="Helical" evidence="12">
    <location>
        <begin position="699"/>
        <end position="726"/>
    </location>
</feature>
<feature type="compositionally biased region" description="Low complexity" evidence="11">
    <location>
        <begin position="15"/>
        <end position="52"/>
    </location>
</feature>
<evidence type="ECO:0000256" key="4">
    <source>
        <dbReference type="ARBA" id="ARBA00022692"/>
    </source>
</evidence>
<feature type="transmembrane region" description="Helical" evidence="12">
    <location>
        <begin position="666"/>
        <end position="687"/>
    </location>
</feature>
<gene>
    <name evidence="14" type="ORF">LX15_000897</name>
</gene>
<proteinExistence type="predicted"/>
<evidence type="ECO:0000313" key="15">
    <source>
        <dbReference type="Proteomes" id="UP001205311"/>
    </source>
</evidence>
<feature type="transmembrane region" description="Helical" evidence="12">
    <location>
        <begin position="831"/>
        <end position="850"/>
    </location>
</feature>
<feature type="transmembrane region" description="Helical" evidence="12">
    <location>
        <begin position="733"/>
        <end position="756"/>
    </location>
</feature>
<keyword evidence="4 12" id="KW-0812">Transmembrane</keyword>
<feature type="transmembrane region" description="Helical" evidence="12">
    <location>
        <begin position="612"/>
        <end position="632"/>
    </location>
</feature>
<sequence>MASEATSTGGRDATPDATTDSTTDARAEATTSTTTEATTSTRTDATPGTTSAHESVTGFVPPRVDERVMSAGTTVRFALLVALLLVTSGGWMLSVTRGLSGSGAWGCSLAAGIDPLNGSDLAVAFRTGAQRAAYDACLARYQRLPPEWVIVVWPALVLVTAGGLFWALPRWRSRRGRVVPLEKVDRDGEVRDAVEELATRIGLKQTPRVVVDPLATSASAVVFGSNSRPTVCLHGGLLLRRAADPDGFRAVVLHELAHIRNGDITVTYATIAIWRVFLAMVLLPYLAWYARQFARGFESPFWPSYAPTVTWNFAVAMFLVVLMYLARSDVLRSREIYADLAAVRCGANPRSWAAPAPGAPPGGLRRTLAAFAELWRSHPRWDLRRASLTDPAPLFSVPALPMFLTGAAITMIIAEVTGYLKQYDLGYYGMAGSWEAQAVQLFAPPALVVGVAGVALWRAVAYAVLTSGRAPSGVRAGLWLGLGMAVTELGMREATIYQWVPSRMEALGLVVLVAVVITWWIGQCAQLWVRTWRGRTIGPWMRMTLAAAVLALASWFVWWQFQGTLLLAGVRLAPDELRRVLTQEYPAVAADHPLMTWAVNVALSTLSITRRWPLFLAAITALWVVPLLAWVLRPRTTNTTSWVSTALSDSDDAEPPAEPLPTLRRVLLPGLLGGVLCWAVVAGVHTYMHGWPANQRNALYLHIYLMWALLAMAASAAVAAAVASVLARHYRLLVALIAGHVATLVGFAGFFALASFDGCVQPLSTLFPECAWRPGLTWSMSSPYLALTLVASTVVAIAAAAVVSMARRVWSTTALPLPRPPAQIRRTTARRVCVALTCAVAVALTATLAIDWDPRRAPWWSGEASPDSDEDAAGAPDAAEAWERLARSTNPFEEKAPSELTRTMQMAAWRDYGGEELLGRFGHHWGRLTEALPKPATWAQPGHVDLSGVRPVCADIGQTAREARRYFRIPDSEGQQHWQWLIARAEVGSRSCETAVARQDRALFLQSIKTLTQAADSGLEAYKRVEAVSRRPSS</sequence>
<evidence type="ECO:0000256" key="2">
    <source>
        <dbReference type="ARBA" id="ARBA00022475"/>
    </source>
</evidence>
<feature type="transmembrane region" description="Helical" evidence="12">
    <location>
        <begin position="266"/>
        <end position="289"/>
    </location>
</feature>
<feature type="transmembrane region" description="Helical" evidence="12">
    <location>
        <begin position="440"/>
        <end position="465"/>
    </location>
</feature>
<evidence type="ECO:0000256" key="12">
    <source>
        <dbReference type="SAM" id="Phobius"/>
    </source>
</evidence>
<feature type="transmembrane region" description="Helical" evidence="12">
    <location>
        <begin position="540"/>
        <end position="561"/>
    </location>
</feature>
<evidence type="ECO:0000256" key="9">
    <source>
        <dbReference type="ARBA" id="ARBA00023049"/>
    </source>
</evidence>
<evidence type="ECO:0000256" key="1">
    <source>
        <dbReference type="ARBA" id="ARBA00001947"/>
    </source>
</evidence>
<dbReference type="PANTHER" id="PTHR43221:SF2">
    <property type="entry name" value="PROTEASE HTPX HOMOLOG"/>
    <property type="match status" value="1"/>
</dbReference>
<comment type="cofactor">
    <cofactor evidence="1">
        <name>Zn(2+)</name>
        <dbReference type="ChEBI" id="CHEBI:29105"/>
    </cofactor>
</comment>
<evidence type="ECO:0000256" key="5">
    <source>
        <dbReference type="ARBA" id="ARBA00022723"/>
    </source>
</evidence>
<dbReference type="Gene3D" id="3.30.2010.10">
    <property type="entry name" value="Metalloproteases ('zincins'), catalytic domain"/>
    <property type="match status" value="1"/>
</dbReference>
<name>A0ABT1HNY4_STRSD</name>
<protein>
    <submittedName>
        <fullName evidence="14">Peptidase family M48</fullName>
    </submittedName>
</protein>
<feature type="transmembrane region" description="Helical" evidence="12">
    <location>
        <begin position="784"/>
        <end position="810"/>
    </location>
</feature>
<evidence type="ECO:0000256" key="10">
    <source>
        <dbReference type="ARBA" id="ARBA00023136"/>
    </source>
</evidence>
<feature type="domain" description="Peptidase M48" evidence="13">
    <location>
        <begin position="186"/>
        <end position="389"/>
    </location>
</feature>
<feature type="transmembrane region" description="Helical" evidence="12">
    <location>
        <begin position="148"/>
        <end position="168"/>
    </location>
</feature>
<feature type="transmembrane region" description="Helical" evidence="12">
    <location>
        <begin position="77"/>
        <end position="95"/>
    </location>
</feature>
<dbReference type="PANTHER" id="PTHR43221">
    <property type="entry name" value="PROTEASE HTPX"/>
    <property type="match status" value="1"/>
</dbReference>
<feature type="transmembrane region" description="Helical" evidence="12">
    <location>
        <begin position="309"/>
        <end position="326"/>
    </location>
</feature>
<organism evidence="14 15">
    <name type="scientific">Streptoalloteichus tenebrarius (strain ATCC 17920 / DSM 40477 / JCM 4838 / CBS 697.72 / NBRC 16177 / NCIMB 11028 / NRRL B-12390 / A12253. 1 / ISP 5477)</name>
    <name type="common">Streptomyces tenebrarius</name>
    <dbReference type="NCBI Taxonomy" id="1933"/>
    <lineage>
        <taxon>Bacteria</taxon>
        <taxon>Bacillati</taxon>
        <taxon>Actinomycetota</taxon>
        <taxon>Actinomycetes</taxon>
        <taxon>Pseudonocardiales</taxon>
        <taxon>Pseudonocardiaceae</taxon>
        <taxon>Streptoalloteichus</taxon>
    </lineage>
</organism>
<dbReference type="Proteomes" id="UP001205311">
    <property type="component" value="Unassembled WGS sequence"/>
</dbReference>
<keyword evidence="8 12" id="KW-1133">Transmembrane helix</keyword>
<dbReference type="InterPro" id="IPR001915">
    <property type="entry name" value="Peptidase_M48"/>
</dbReference>
<feature type="region of interest" description="Disordered" evidence="11">
    <location>
        <begin position="1"/>
        <end position="58"/>
    </location>
</feature>
<evidence type="ECO:0000259" key="13">
    <source>
        <dbReference type="Pfam" id="PF01435"/>
    </source>
</evidence>
<keyword evidence="2" id="KW-1003">Cell membrane</keyword>
<keyword evidence="3" id="KW-0645">Protease</keyword>
<keyword evidence="5" id="KW-0479">Metal-binding</keyword>
<dbReference type="InterPro" id="IPR050083">
    <property type="entry name" value="HtpX_protease"/>
</dbReference>
<keyword evidence="9" id="KW-0482">Metalloprotease</keyword>
<reference evidence="14 15" key="1">
    <citation type="submission" date="2022-06" db="EMBL/GenBank/DDBJ databases">
        <title>Genomic Encyclopedia of Archaeal and Bacterial Type Strains, Phase II (KMG-II): from individual species to whole genera.</title>
        <authorList>
            <person name="Goeker M."/>
        </authorList>
    </citation>
    <scope>NUCLEOTIDE SEQUENCE [LARGE SCALE GENOMIC DNA]</scope>
    <source>
        <strain evidence="14 15">DSM 40477</strain>
    </source>
</reference>
<evidence type="ECO:0000256" key="11">
    <source>
        <dbReference type="SAM" id="MobiDB-lite"/>
    </source>
</evidence>
<feature type="transmembrane region" description="Helical" evidence="12">
    <location>
        <begin position="477"/>
        <end position="500"/>
    </location>
</feature>
<feature type="transmembrane region" description="Helical" evidence="12">
    <location>
        <begin position="394"/>
        <end position="420"/>
    </location>
</feature>
<evidence type="ECO:0000256" key="6">
    <source>
        <dbReference type="ARBA" id="ARBA00022801"/>
    </source>
</evidence>
<evidence type="ECO:0000256" key="8">
    <source>
        <dbReference type="ARBA" id="ARBA00022989"/>
    </source>
</evidence>
<feature type="transmembrane region" description="Helical" evidence="12">
    <location>
        <begin position="506"/>
        <end position="528"/>
    </location>
</feature>
<keyword evidence="6" id="KW-0378">Hydrolase</keyword>
<dbReference type="Pfam" id="PF01435">
    <property type="entry name" value="Peptidase_M48"/>
    <property type="match status" value="1"/>
</dbReference>
<evidence type="ECO:0000256" key="7">
    <source>
        <dbReference type="ARBA" id="ARBA00022833"/>
    </source>
</evidence>
<keyword evidence="10 12" id="KW-0472">Membrane</keyword>
<accession>A0ABT1HNY4</accession>